<dbReference type="EMBL" id="CAJPIN010017816">
    <property type="protein sequence ID" value="CAG2061920.1"/>
    <property type="molecule type" value="Genomic_DNA"/>
</dbReference>
<evidence type="ECO:0000313" key="1">
    <source>
        <dbReference type="EMBL" id="CAG2061920.1"/>
    </source>
</evidence>
<dbReference type="Pfam" id="PF10036">
    <property type="entry name" value="RLL"/>
    <property type="match status" value="1"/>
</dbReference>
<dbReference type="Proteomes" id="UP001153148">
    <property type="component" value="Unassembled WGS sequence"/>
</dbReference>
<gene>
    <name evidence="1" type="ORF">TPAB3V08_LOCUS8873</name>
</gene>
<organism evidence="1 2">
    <name type="scientific">Timema podura</name>
    <name type="common">Walking stick</name>
    <dbReference type="NCBI Taxonomy" id="61482"/>
    <lineage>
        <taxon>Eukaryota</taxon>
        <taxon>Metazoa</taxon>
        <taxon>Ecdysozoa</taxon>
        <taxon>Arthropoda</taxon>
        <taxon>Hexapoda</taxon>
        <taxon>Insecta</taxon>
        <taxon>Pterygota</taxon>
        <taxon>Neoptera</taxon>
        <taxon>Polyneoptera</taxon>
        <taxon>Phasmatodea</taxon>
        <taxon>Timematodea</taxon>
        <taxon>Timematoidea</taxon>
        <taxon>Timematidae</taxon>
        <taxon>Timema</taxon>
    </lineage>
</organism>
<comment type="caution">
    <text evidence="1">The sequence shown here is derived from an EMBL/GenBank/DDBJ whole genome shotgun (WGS) entry which is preliminary data.</text>
</comment>
<sequence length="182" mass="21081">MFKRKLTALDYHSQDTFDISDENQFRNLVIWLEDQKIRHYKIEDRQPLRDIKSADWPKAFKRYRNDLACPVQGDKDSENLEWLLSFALLNVTAHPDHLITLKAVSKVVQRRLSAEALENPDSVIVKVFSNSDYVLNQAAKILRLLYIHDLRDLQTKINECIVAVQSVTANPKTDTKLGKVGY</sequence>
<dbReference type="InterPro" id="IPR019265">
    <property type="entry name" value="RTRAF"/>
</dbReference>
<keyword evidence="2" id="KW-1185">Reference proteome</keyword>
<name>A0ABN7P1X1_TIMPD</name>
<evidence type="ECO:0000313" key="2">
    <source>
        <dbReference type="Proteomes" id="UP001153148"/>
    </source>
</evidence>
<accession>A0ABN7P1X1</accession>
<dbReference type="PANTHER" id="PTHR15924">
    <property type="entry name" value="CLE"/>
    <property type="match status" value="1"/>
</dbReference>
<proteinExistence type="predicted"/>
<evidence type="ECO:0008006" key="3">
    <source>
        <dbReference type="Google" id="ProtNLM"/>
    </source>
</evidence>
<reference evidence="1" key="1">
    <citation type="submission" date="2021-03" db="EMBL/GenBank/DDBJ databases">
        <authorList>
            <person name="Tran Van P."/>
        </authorList>
    </citation>
    <scope>NUCLEOTIDE SEQUENCE</scope>
</reference>
<protein>
    <recommendedName>
        <fullName evidence="3">RNA transcription, translation and transport factor protein</fullName>
    </recommendedName>
</protein>